<protein>
    <recommendedName>
        <fullName evidence="4">WD repeat-containing protein 27</fullName>
    </recommendedName>
</protein>
<proteinExistence type="predicted"/>
<dbReference type="PROSITE" id="PS50082">
    <property type="entry name" value="WD_REPEATS_2"/>
    <property type="match status" value="1"/>
</dbReference>
<organism evidence="2 3">
    <name type="scientific">Schistosoma margrebowiei</name>
    <dbReference type="NCBI Taxonomy" id="48269"/>
    <lineage>
        <taxon>Eukaryota</taxon>
        <taxon>Metazoa</taxon>
        <taxon>Spiralia</taxon>
        <taxon>Lophotrochozoa</taxon>
        <taxon>Platyhelminthes</taxon>
        <taxon>Trematoda</taxon>
        <taxon>Digenea</taxon>
        <taxon>Strigeidida</taxon>
        <taxon>Schistosomatoidea</taxon>
        <taxon>Schistosomatidae</taxon>
        <taxon>Schistosoma</taxon>
    </lineage>
</organism>
<evidence type="ECO:0000256" key="1">
    <source>
        <dbReference type="PROSITE-ProRule" id="PRU00221"/>
    </source>
</evidence>
<dbReference type="PROSITE" id="PS50294">
    <property type="entry name" value="WD_REPEATS_REGION"/>
    <property type="match status" value="1"/>
</dbReference>
<reference evidence="3" key="1">
    <citation type="submission" date="2023-11" db="UniProtKB">
        <authorList>
            <consortium name="WormBaseParasite"/>
        </authorList>
    </citation>
    <scope>IDENTIFICATION</scope>
</reference>
<dbReference type="InterPro" id="IPR015943">
    <property type="entry name" value="WD40/YVTN_repeat-like_dom_sf"/>
</dbReference>
<dbReference type="InterPro" id="IPR036322">
    <property type="entry name" value="WD40_repeat_dom_sf"/>
</dbReference>
<dbReference type="Proteomes" id="UP000050790">
    <property type="component" value="Unassembled WGS sequence"/>
</dbReference>
<dbReference type="PANTHER" id="PTHR44525">
    <property type="entry name" value="WD REPEAT-CONTAINING PROTEIN 27"/>
    <property type="match status" value="1"/>
</dbReference>
<sequence length="898" mass="99899">MPVSRSPCLDFFAASGLYLVDILENVVCYTSKMALDKICTGSICNLPLFHSVYKSSSSVIFLKVQVICSDVVIVLANAKALEILQFSDKSLKYPERTNFIEYISRSSPVLRIDPSFSCVVIGDEKHLKAWHLKETQDTVVSIGLQSANIKDINFHNSVPQYAFVLIDDLSCRIWDIHACKLIHAISPQKITAFSSSLINNCIPLGTKDGQILSFCPHSFQCIQLCALPEPIVNNDVGLQKASSITHPTSERPSWSKNTAFNPSISIEFSNEIVAFTTVDLISLHSDNDVPRTSGLKSTLSIILSRARLYILDMSNHNVMASWSWMDLKLSNWNYIYNAEITSTSSAVNFWIRGKNDSVGFFTIPLENVSVTNVYENISKSSPYLSFIAKYDLLKNSVLNTCNKHQLFQNNGSSRNKSQFSTLNKTLDKPVTFGHKIKSSGYAKQEPMRKMFHPLIYERSKQRNTLNLGNEGKLTKLTKSYPNTDELPNVLQISGYVDSCTTPIYKVAYSPNGSSLASCLGNGICLITRRDQNTLEEKRKKLFPSAEALRGHLGPILWASWSTDSRLLLTCSSDRTARIWRIGVKGLNKNVTTKIGSVTQLIFDSIHKGATNDYGEKVSLKKKNTYGYVPFEDNISIGNFYYMDSFVYLISKNIIRLYTYTLSNNENILKKSCANNSYKLLGEFPISTCNQLTSVASVNIFYSYLLVCAGSDRRLSILDLNCGQVIQEIQSAHTKCITGIALNQGSLYSSFNDSIQNTTTLGTGYTVYATVAPKDCVQIWDLRESRHPVMKLTKISSEVYSSGSSRNTLIPPVTAVFSPCGTKLLVGGTMDVNQSSPVIYDVRKACSHPLAILNHEMRINNSPATVVDWHPSKPEVSTGSHDGILSIYGIHRTKVKDTT</sequence>
<evidence type="ECO:0000313" key="3">
    <source>
        <dbReference type="WBParaSite" id="SMRG1_47030.1"/>
    </source>
</evidence>
<evidence type="ECO:0008006" key="4">
    <source>
        <dbReference type="Google" id="ProtNLM"/>
    </source>
</evidence>
<dbReference type="Gene3D" id="2.130.10.10">
    <property type="entry name" value="YVTN repeat-like/Quinoprotein amine dehydrogenase"/>
    <property type="match status" value="2"/>
</dbReference>
<dbReference type="SMART" id="SM00320">
    <property type="entry name" value="WD40"/>
    <property type="match status" value="6"/>
</dbReference>
<dbReference type="AlphaFoldDB" id="A0AA84ZT00"/>
<dbReference type="PANTHER" id="PTHR44525:SF1">
    <property type="entry name" value="WD REPEAT-CONTAINING PROTEIN 27"/>
    <property type="match status" value="1"/>
</dbReference>
<feature type="repeat" description="WD" evidence="1">
    <location>
        <begin position="548"/>
        <end position="581"/>
    </location>
</feature>
<dbReference type="WBParaSite" id="SMRG1_47030.1">
    <property type="protein sequence ID" value="SMRG1_47030.1"/>
    <property type="gene ID" value="SMRG1_47030"/>
</dbReference>
<keyword evidence="1" id="KW-0853">WD repeat</keyword>
<accession>A0AA84ZT00</accession>
<dbReference type="SUPFAM" id="SSF50978">
    <property type="entry name" value="WD40 repeat-like"/>
    <property type="match status" value="2"/>
</dbReference>
<dbReference type="Pfam" id="PF00400">
    <property type="entry name" value="WD40"/>
    <property type="match status" value="1"/>
</dbReference>
<evidence type="ECO:0000313" key="2">
    <source>
        <dbReference type="Proteomes" id="UP000050790"/>
    </source>
</evidence>
<name>A0AA84ZT00_9TREM</name>
<dbReference type="InterPro" id="IPR001680">
    <property type="entry name" value="WD40_rpt"/>
</dbReference>
<dbReference type="InterPro" id="IPR042411">
    <property type="entry name" value="WDR27"/>
</dbReference>